<dbReference type="SUPFAM" id="SSF50494">
    <property type="entry name" value="Trypsin-like serine proteases"/>
    <property type="match status" value="1"/>
</dbReference>
<evidence type="ECO:0000313" key="1">
    <source>
        <dbReference type="EMBL" id="MCW9714491.1"/>
    </source>
</evidence>
<keyword evidence="2" id="KW-1185">Reference proteome</keyword>
<dbReference type="Pfam" id="PF13365">
    <property type="entry name" value="Trypsin_2"/>
    <property type="match status" value="1"/>
</dbReference>
<organism evidence="1 2">
    <name type="scientific">Fodinibius salicampi</name>
    <dbReference type="NCBI Taxonomy" id="1920655"/>
    <lineage>
        <taxon>Bacteria</taxon>
        <taxon>Pseudomonadati</taxon>
        <taxon>Balneolota</taxon>
        <taxon>Balneolia</taxon>
        <taxon>Balneolales</taxon>
        <taxon>Balneolaceae</taxon>
        <taxon>Fodinibius</taxon>
    </lineage>
</organism>
<proteinExistence type="predicted"/>
<dbReference type="Gene3D" id="2.40.10.120">
    <property type="match status" value="1"/>
</dbReference>
<dbReference type="Proteomes" id="UP001207337">
    <property type="component" value="Unassembled WGS sequence"/>
</dbReference>
<keyword evidence="1" id="KW-0378">Hydrolase</keyword>
<protein>
    <submittedName>
        <fullName evidence="1">S1C family serine protease</fullName>
    </submittedName>
</protein>
<dbReference type="GO" id="GO:0006508">
    <property type="term" value="P:proteolysis"/>
    <property type="evidence" value="ECO:0007669"/>
    <property type="project" value="UniProtKB-KW"/>
</dbReference>
<dbReference type="PROSITE" id="PS51257">
    <property type="entry name" value="PROKAR_LIPOPROTEIN"/>
    <property type="match status" value="1"/>
</dbReference>
<evidence type="ECO:0000313" key="2">
    <source>
        <dbReference type="Proteomes" id="UP001207337"/>
    </source>
</evidence>
<reference evidence="1 2" key="1">
    <citation type="submission" date="2021-11" db="EMBL/GenBank/DDBJ databases">
        <title>Aliifidinibius sp. nov., a new bacterium isolated from saline soil.</title>
        <authorList>
            <person name="Galisteo C."/>
            <person name="De La Haba R."/>
            <person name="Sanchez-Porro C."/>
            <person name="Ventosa A."/>
        </authorList>
    </citation>
    <scope>NUCLEOTIDE SEQUENCE [LARGE SCALE GENOMIC DNA]</scope>
    <source>
        <strain evidence="1 2">KACC 190600</strain>
    </source>
</reference>
<accession>A0ABT3Q312</accession>
<sequence length="345" mass="38668">MKLFPKLFFGFLILIGIGACRSSEQTIDQPKAVEESEFYTTAFPSQNLSESLQRAEEAIIRIISTSFYDTYSFNKPSVTLPDVNTNRLEDIASHSHSTEESSAGTSILLDVNNRDKALLITTAHTVTSADTLITYYEGEQISANTFIETISIKRRQNNLIFTPEELGIFEIIARDALSDLALLSANLKADIQDNHQELSFSMGHSEKIQLGSFLYILGFPKGYPIITRGIASSTRGQSRQRFFVSDALFNPGISGGLVLASNDQFNSFEWVGMARSAAATREPYLIPNPDDEYSDNLIEPYNGSIFIEEKRRISYGITHAIPINEIRNFIDSNKDVIRRNNFNYP</sequence>
<dbReference type="InterPro" id="IPR009003">
    <property type="entry name" value="Peptidase_S1_PA"/>
</dbReference>
<comment type="caution">
    <text evidence="1">The sequence shown here is derived from an EMBL/GenBank/DDBJ whole genome shotgun (WGS) entry which is preliminary data.</text>
</comment>
<dbReference type="RefSeq" id="WP_265791818.1">
    <property type="nucleotide sequence ID" value="NZ_BAABRS010000006.1"/>
</dbReference>
<name>A0ABT3Q312_9BACT</name>
<gene>
    <name evidence="1" type="ORF">LQ318_16415</name>
</gene>
<dbReference type="EMBL" id="JAJNDC010000006">
    <property type="protein sequence ID" value="MCW9714491.1"/>
    <property type="molecule type" value="Genomic_DNA"/>
</dbReference>
<keyword evidence="1" id="KW-0645">Protease</keyword>
<dbReference type="GO" id="GO:0008233">
    <property type="term" value="F:peptidase activity"/>
    <property type="evidence" value="ECO:0007669"/>
    <property type="project" value="UniProtKB-KW"/>
</dbReference>